<evidence type="ECO:0000256" key="2">
    <source>
        <dbReference type="ARBA" id="ARBA00005642"/>
    </source>
</evidence>
<evidence type="ECO:0000256" key="5">
    <source>
        <dbReference type="HAMAP-Rule" id="MF_01080"/>
    </source>
</evidence>
<reference evidence="7 8" key="1">
    <citation type="submission" date="2020-11" db="EMBL/GenBank/DDBJ databases">
        <authorList>
            <person name="Peeters C."/>
        </authorList>
    </citation>
    <scope>NUCLEOTIDE SEQUENCE [LARGE SCALE GENOMIC DNA]</scope>
    <source>
        <strain evidence="7 8">LMG 8286</strain>
    </source>
</reference>
<name>A0ABM8Q0Z3_9BACT</name>
<comment type="similarity">
    <text evidence="2 5">Belongs to the pseudouridine synthase TruB family. Type 1 subfamily.</text>
</comment>
<sequence length="272" mass="31063">MNAIFVANKPSGLSSNQFLSRLKRKYGVKKAGYSGTLDPFASGALIVAFGNFTRLFQFLNKSPKTYEATMWLGASSASLDNKNITNVQKILPFAPSSLDIVRKSLLGEVSFVPPIYSAKNINGERAYNLAKRGVDFELKRQVMHVFEMEILHYCHPFLTFKISLSEGGYVRSYAEIFAKKLGFDATLTSLKRISEGRFVYENERFLEPDKILDLEKNEYFGEISELLDGKKLDILKFKKQEKGKYLLKYDKFMSIIEIEDEVKYCLNKVEIC</sequence>
<keyword evidence="3 5" id="KW-0819">tRNA processing</keyword>
<dbReference type="InterPro" id="IPR020103">
    <property type="entry name" value="PsdUridine_synth_cat_dom_sf"/>
</dbReference>
<dbReference type="EC" id="5.4.99.25" evidence="5"/>
<protein>
    <recommendedName>
        <fullName evidence="5">tRNA pseudouridine synthase B</fullName>
        <ecNumber evidence="5">5.4.99.25</ecNumber>
    </recommendedName>
    <alternativeName>
        <fullName evidence="5">tRNA pseudouridine(55) synthase</fullName>
        <shortName evidence="5">Psi55 synthase</shortName>
    </alternativeName>
    <alternativeName>
        <fullName evidence="5">tRNA pseudouridylate synthase</fullName>
    </alternativeName>
    <alternativeName>
        <fullName evidence="5">tRNA-uridine isomerase</fullName>
    </alternativeName>
</protein>
<dbReference type="EMBL" id="CAJHOE010000001">
    <property type="protein sequence ID" value="CAD7286502.1"/>
    <property type="molecule type" value="Genomic_DNA"/>
</dbReference>
<dbReference type="NCBIfam" id="TIGR00431">
    <property type="entry name" value="TruB"/>
    <property type="match status" value="1"/>
</dbReference>
<dbReference type="PANTHER" id="PTHR13767">
    <property type="entry name" value="TRNA-PSEUDOURIDINE SYNTHASE"/>
    <property type="match status" value="1"/>
</dbReference>
<feature type="domain" description="Pseudouridine synthase II N-terminal" evidence="6">
    <location>
        <begin position="23"/>
        <end position="170"/>
    </location>
</feature>
<evidence type="ECO:0000256" key="4">
    <source>
        <dbReference type="ARBA" id="ARBA00023235"/>
    </source>
</evidence>
<organism evidence="7 8">
    <name type="scientific">Campylobacter suis</name>
    <dbReference type="NCBI Taxonomy" id="2790657"/>
    <lineage>
        <taxon>Bacteria</taxon>
        <taxon>Pseudomonadati</taxon>
        <taxon>Campylobacterota</taxon>
        <taxon>Epsilonproteobacteria</taxon>
        <taxon>Campylobacterales</taxon>
        <taxon>Campylobacteraceae</taxon>
        <taxon>Campylobacter</taxon>
    </lineage>
</organism>
<accession>A0ABM8Q0Z3</accession>
<dbReference type="GO" id="GO:0160148">
    <property type="term" value="F:tRNA pseudouridine(55) synthase activity"/>
    <property type="evidence" value="ECO:0007669"/>
    <property type="project" value="UniProtKB-EC"/>
</dbReference>
<evidence type="ECO:0000256" key="1">
    <source>
        <dbReference type="ARBA" id="ARBA00000385"/>
    </source>
</evidence>
<comment type="catalytic activity">
    <reaction evidence="1 5">
        <text>uridine(55) in tRNA = pseudouridine(55) in tRNA</text>
        <dbReference type="Rhea" id="RHEA:42532"/>
        <dbReference type="Rhea" id="RHEA-COMP:10101"/>
        <dbReference type="Rhea" id="RHEA-COMP:10102"/>
        <dbReference type="ChEBI" id="CHEBI:65314"/>
        <dbReference type="ChEBI" id="CHEBI:65315"/>
        <dbReference type="EC" id="5.4.99.25"/>
    </reaction>
</comment>
<dbReference type="PANTHER" id="PTHR13767:SF2">
    <property type="entry name" value="PSEUDOURIDYLATE SYNTHASE TRUB1"/>
    <property type="match status" value="1"/>
</dbReference>
<dbReference type="InterPro" id="IPR002501">
    <property type="entry name" value="PsdUridine_synth_N"/>
</dbReference>
<evidence type="ECO:0000256" key="3">
    <source>
        <dbReference type="ARBA" id="ARBA00022694"/>
    </source>
</evidence>
<dbReference type="Gene3D" id="3.30.2350.10">
    <property type="entry name" value="Pseudouridine synthase"/>
    <property type="match status" value="1"/>
</dbReference>
<evidence type="ECO:0000313" key="7">
    <source>
        <dbReference type="EMBL" id="CAD7286502.1"/>
    </source>
</evidence>
<comment type="caution">
    <text evidence="7">The sequence shown here is derived from an EMBL/GenBank/DDBJ whole genome shotgun (WGS) entry which is preliminary data.</text>
</comment>
<evidence type="ECO:0000259" key="6">
    <source>
        <dbReference type="Pfam" id="PF01509"/>
    </source>
</evidence>
<dbReference type="Proteomes" id="UP000789359">
    <property type="component" value="Unassembled WGS sequence"/>
</dbReference>
<gene>
    <name evidence="5 7" type="primary">truB</name>
    <name evidence="7" type="ORF">LMG8286_00335</name>
</gene>
<dbReference type="Pfam" id="PF01509">
    <property type="entry name" value="TruB_N"/>
    <property type="match status" value="1"/>
</dbReference>
<feature type="active site" description="Nucleophile" evidence="5">
    <location>
        <position position="38"/>
    </location>
</feature>
<dbReference type="HAMAP" id="MF_01080">
    <property type="entry name" value="TruB_bact"/>
    <property type="match status" value="1"/>
</dbReference>
<dbReference type="RefSeq" id="WP_230056131.1">
    <property type="nucleotide sequence ID" value="NZ_CAJHOE010000001.1"/>
</dbReference>
<comment type="function">
    <text evidence="5">Responsible for synthesis of pseudouridine from uracil-55 in the psi GC loop of transfer RNAs.</text>
</comment>
<keyword evidence="8" id="KW-1185">Reference proteome</keyword>
<dbReference type="InterPro" id="IPR014780">
    <property type="entry name" value="tRNA_psdUridine_synth_TruB"/>
</dbReference>
<evidence type="ECO:0000313" key="8">
    <source>
        <dbReference type="Proteomes" id="UP000789359"/>
    </source>
</evidence>
<proteinExistence type="inferred from homology"/>
<keyword evidence="4 5" id="KW-0413">Isomerase</keyword>
<dbReference type="SUPFAM" id="SSF55120">
    <property type="entry name" value="Pseudouridine synthase"/>
    <property type="match status" value="1"/>
</dbReference>